<comment type="caution">
    <text evidence="2">The sequence shown here is derived from an EMBL/GenBank/DDBJ whole genome shotgun (WGS) entry which is preliminary data.</text>
</comment>
<feature type="transmembrane region" description="Helical" evidence="1">
    <location>
        <begin position="52"/>
        <end position="81"/>
    </location>
</feature>
<accession>A0A9X4NUH9</accession>
<feature type="transmembrane region" description="Helical" evidence="1">
    <location>
        <begin position="20"/>
        <end position="40"/>
    </location>
</feature>
<organism evidence="2 3">
    <name type="scientific">Hydrogenophaga taeniospiralis CCUG 15921</name>
    <dbReference type="NCBI Taxonomy" id="1281780"/>
    <lineage>
        <taxon>Bacteria</taxon>
        <taxon>Pseudomonadati</taxon>
        <taxon>Pseudomonadota</taxon>
        <taxon>Betaproteobacteria</taxon>
        <taxon>Burkholderiales</taxon>
        <taxon>Comamonadaceae</taxon>
        <taxon>Hydrogenophaga</taxon>
    </lineage>
</organism>
<keyword evidence="3" id="KW-1185">Reference proteome</keyword>
<evidence type="ECO:0000313" key="2">
    <source>
        <dbReference type="EMBL" id="MDG5978280.1"/>
    </source>
</evidence>
<dbReference type="AlphaFoldDB" id="A0A9X4NUH9"/>
<protein>
    <submittedName>
        <fullName evidence="2">Uncharacterized protein</fullName>
    </submittedName>
</protein>
<dbReference type="EMBL" id="AOGK01000034">
    <property type="protein sequence ID" value="MDG5978280.1"/>
    <property type="molecule type" value="Genomic_DNA"/>
</dbReference>
<keyword evidence="1" id="KW-0812">Transmembrane</keyword>
<name>A0A9X4NUH9_9BURK</name>
<evidence type="ECO:0000256" key="1">
    <source>
        <dbReference type="SAM" id="Phobius"/>
    </source>
</evidence>
<dbReference type="Proteomes" id="UP001152876">
    <property type="component" value="Unassembled WGS sequence"/>
</dbReference>
<evidence type="ECO:0000313" key="3">
    <source>
        <dbReference type="Proteomes" id="UP001152876"/>
    </source>
</evidence>
<keyword evidence="1" id="KW-0472">Membrane</keyword>
<sequence length="90" mass="9927">MMLTPAYITSVNDANAVGFLRLHVWWLAAWAIGIAIWAEFKKESTLYLSAGFIFGYLALLLLNPLIGMAALAVGAVAVVLLRQRWVSGYR</sequence>
<keyword evidence="1" id="KW-1133">Transmembrane helix</keyword>
<proteinExistence type="predicted"/>
<gene>
    <name evidence="2" type="ORF">H010_23721</name>
</gene>
<reference evidence="2" key="1">
    <citation type="submission" date="2013-01" db="EMBL/GenBank/DDBJ databases">
        <title>Genome draft of Hydrogenophaga taeniospiralis 2K1.</title>
        <authorList>
            <person name="Gomila M."/>
            <person name="Lalucat J."/>
        </authorList>
    </citation>
    <scope>NUCLEOTIDE SEQUENCE</scope>
    <source>
        <strain evidence="2">CCUG 15921</strain>
    </source>
</reference>